<dbReference type="FunFam" id="2.40.70.10:FF:000045">
    <property type="entry name" value="Basic 7S globulin"/>
    <property type="match status" value="1"/>
</dbReference>
<dbReference type="PANTHER" id="PTHR47965:SF28">
    <property type="entry name" value="BASIC 7S GLOBULIN"/>
    <property type="match status" value="1"/>
</dbReference>
<dbReference type="OMA" id="PYQLASH"/>
<feature type="signal peptide" evidence="4">
    <location>
        <begin position="1"/>
        <end position="27"/>
    </location>
</feature>
<dbReference type="InterPro" id="IPR032799">
    <property type="entry name" value="TAXi_C"/>
</dbReference>
<dbReference type="PhylomeDB" id="A0A022Q206"/>
<name>A0A022Q206_ERYGU</name>
<feature type="domain" description="Peptidase A1" evidence="5">
    <location>
        <begin position="57"/>
        <end position="412"/>
    </location>
</feature>
<evidence type="ECO:0000313" key="6">
    <source>
        <dbReference type="EMBL" id="EYU22657.1"/>
    </source>
</evidence>
<evidence type="ECO:0000259" key="5">
    <source>
        <dbReference type="PROSITE" id="PS51767"/>
    </source>
</evidence>
<accession>A0A022Q206</accession>
<keyword evidence="7" id="KW-1185">Reference proteome</keyword>
<dbReference type="InterPro" id="IPR032861">
    <property type="entry name" value="TAXi_N"/>
</dbReference>
<evidence type="ECO:0000256" key="4">
    <source>
        <dbReference type="SAM" id="SignalP"/>
    </source>
</evidence>
<dbReference type="EMBL" id="KI632197">
    <property type="protein sequence ID" value="EYU22657.1"/>
    <property type="molecule type" value="Genomic_DNA"/>
</dbReference>
<gene>
    <name evidence="6" type="ORF">MIMGU_mgv1a022346mg</name>
</gene>
<evidence type="ECO:0000313" key="7">
    <source>
        <dbReference type="Proteomes" id="UP000030748"/>
    </source>
</evidence>
<dbReference type="Pfam" id="PF14541">
    <property type="entry name" value="TAXi_C"/>
    <property type="match status" value="1"/>
</dbReference>
<dbReference type="STRING" id="4155.A0A022Q206"/>
<protein>
    <recommendedName>
        <fullName evidence="5">Peptidase A1 domain-containing protein</fullName>
    </recommendedName>
</protein>
<dbReference type="InterPro" id="IPR001461">
    <property type="entry name" value="Aspartic_peptidase_A1"/>
</dbReference>
<dbReference type="Gene3D" id="2.40.70.10">
    <property type="entry name" value="Acid Proteases"/>
    <property type="match status" value="2"/>
</dbReference>
<dbReference type="KEGG" id="egt:105974533"/>
<dbReference type="GO" id="GO:0006508">
    <property type="term" value="P:proteolysis"/>
    <property type="evidence" value="ECO:0007669"/>
    <property type="project" value="InterPro"/>
</dbReference>
<dbReference type="PROSITE" id="PS51767">
    <property type="entry name" value="PEPTIDASE_A1"/>
    <property type="match status" value="1"/>
</dbReference>
<dbReference type="PANTHER" id="PTHR47965">
    <property type="entry name" value="ASPARTYL PROTEASE-RELATED"/>
    <property type="match status" value="1"/>
</dbReference>
<keyword evidence="2 4" id="KW-0732">Signal</keyword>
<dbReference type="GO" id="GO:0004190">
    <property type="term" value="F:aspartic-type endopeptidase activity"/>
    <property type="evidence" value="ECO:0007669"/>
    <property type="project" value="InterPro"/>
</dbReference>
<dbReference type="OrthoDB" id="1258937at2759"/>
<organism evidence="6 7">
    <name type="scientific">Erythranthe guttata</name>
    <name type="common">Yellow monkey flower</name>
    <name type="synonym">Mimulus guttatus</name>
    <dbReference type="NCBI Taxonomy" id="4155"/>
    <lineage>
        <taxon>Eukaryota</taxon>
        <taxon>Viridiplantae</taxon>
        <taxon>Streptophyta</taxon>
        <taxon>Embryophyta</taxon>
        <taxon>Tracheophyta</taxon>
        <taxon>Spermatophyta</taxon>
        <taxon>Magnoliopsida</taxon>
        <taxon>eudicotyledons</taxon>
        <taxon>Gunneridae</taxon>
        <taxon>Pentapetalae</taxon>
        <taxon>asterids</taxon>
        <taxon>lamiids</taxon>
        <taxon>Lamiales</taxon>
        <taxon>Phrymaceae</taxon>
        <taxon>Erythranthe</taxon>
    </lineage>
</organism>
<dbReference type="SUPFAM" id="SSF50630">
    <property type="entry name" value="Acid proteases"/>
    <property type="match status" value="1"/>
</dbReference>
<dbReference type="InterPro" id="IPR033868">
    <property type="entry name" value="Xylanase_inhibitor_I-like"/>
</dbReference>
<dbReference type="AlphaFoldDB" id="A0A022Q206"/>
<proteinExistence type="inferred from homology"/>
<dbReference type="InterPro" id="IPR033121">
    <property type="entry name" value="PEPTIDASE_A1"/>
</dbReference>
<reference evidence="6 7" key="1">
    <citation type="journal article" date="2013" name="Proc. Natl. Acad. Sci. U.S.A.">
        <title>Fine-scale variation in meiotic recombination in Mimulus inferred from population shotgun sequencing.</title>
        <authorList>
            <person name="Hellsten U."/>
            <person name="Wright K.M."/>
            <person name="Jenkins J."/>
            <person name="Shu S."/>
            <person name="Yuan Y."/>
            <person name="Wessler S.R."/>
            <person name="Schmutz J."/>
            <person name="Willis J.H."/>
            <person name="Rokhsar D.S."/>
        </authorList>
    </citation>
    <scope>NUCLEOTIDE SEQUENCE [LARGE SCALE GENOMIC DNA]</scope>
    <source>
        <strain evidence="7">cv. DUN x IM62</strain>
    </source>
</reference>
<dbReference type="eggNOG" id="KOG1339">
    <property type="taxonomic scope" value="Eukaryota"/>
</dbReference>
<dbReference type="Proteomes" id="UP000030748">
    <property type="component" value="Unassembled WGS sequence"/>
</dbReference>
<feature type="chain" id="PRO_5001506908" description="Peptidase A1 domain-containing protein" evidence="4">
    <location>
        <begin position="28"/>
        <end position="445"/>
    </location>
</feature>
<evidence type="ECO:0000256" key="2">
    <source>
        <dbReference type="ARBA" id="ARBA00022729"/>
    </source>
</evidence>
<evidence type="ECO:0000256" key="3">
    <source>
        <dbReference type="ARBA" id="ARBA00023157"/>
    </source>
</evidence>
<dbReference type="CDD" id="cd05489">
    <property type="entry name" value="xylanase_inhibitor_I_like"/>
    <property type="match status" value="1"/>
</dbReference>
<dbReference type="InterPro" id="IPR021109">
    <property type="entry name" value="Peptidase_aspartic_dom_sf"/>
</dbReference>
<sequence length="445" mass="48525">MASPTTINKFATTIFTLVILSTTISDSKPLVHRSSSAPFKPNTLILSVTKDNATSLHVTILRKRTPQIAVPLVVDLNGRFLWVNCDDNYLSSTYTAPFCHSAQCSRAGVHYCHKCRSSPTPRPGCHNNTCGVIATNPLTHKNSVSELGLDVVSVRAFNGGRGVRRWATDPQFLFACAPSSLLQGPLPQGVRGIAGLGHTPVSLPLQLASHFGFRPEFAMCLSPLSTDKGAIFIGNIPSEVAPKTMAYTPLTIGPQGEYFILIRSININNQTVPFNTTLLSKTRGFGGTMISTTIPYTIMEHSVYNTFSQFFAKQLSGVPQVQAVPPFGLCFDSRILPPTRVGAPNIDFVMQNRNVSWRIFGYDALVSARPNVSCLAFVDGGTNTRAGITIGAYQLENNFVHFDLFGSRFGFIPSRLAQPFDCSMFNNFTTGADQLELQEFASIRN</sequence>
<keyword evidence="3" id="KW-1015">Disulfide bond</keyword>
<comment type="similarity">
    <text evidence="1">Belongs to the peptidase A1 family.</text>
</comment>
<dbReference type="Pfam" id="PF14543">
    <property type="entry name" value="TAXi_N"/>
    <property type="match status" value="1"/>
</dbReference>
<evidence type="ECO:0000256" key="1">
    <source>
        <dbReference type="ARBA" id="ARBA00007447"/>
    </source>
</evidence>